<feature type="transmembrane region" description="Helical" evidence="1">
    <location>
        <begin position="15"/>
        <end position="37"/>
    </location>
</feature>
<sequence>MPHDHAVQCLHDPMLVILSYLVSVLGSFTALQLAIAIPAARGTAQRWRAIFMAGAVMGGGAIWAMHFIAMLACKMDLPVSYDLTITALSAVIAIASCMVGLAIAGSGVFGWARLTVAGMFMGLGVTGMHYTGMAAMLMPASIHYDQTLVLASATIAIVASIVALWLAFNLRGWMQMLGSALVMGVAVCGMHYTGMQAASFLPNGNEAQQLGGLDGASLGMTIFAISSALLAGVLALSIVRQRQRALVRI</sequence>
<protein>
    <recommendedName>
        <fullName evidence="2">MHYT domain-containing protein</fullName>
    </recommendedName>
</protein>
<keyword evidence="1" id="KW-1133">Transmembrane helix</keyword>
<feature type="domain" description="MHYT" evidence="2">
    <location>
        <begin position="11"/>
        <end position="201"/>
    </location>
</feature>
<comment type="caution">
    <text evidence="3">The sequence shown here is derived from an EMBL/GenBank/DDBJ whole genome shotgun (WGS) entry which is preliminary data.</text>
</comment>
<dbReference type="PANTHER" id="PTHR35152">
    <property type="entry name" value="DOMAIN SIGNALLING PROTEIN, PUTATIVE (AFU_ORTHOLOGUE AFUA_5G11310)-RELATED"/>
    <property type="match status" value="1"/>
</dbReference>
<name>A0ABS0B878_9GAMM</name>
<proteinExistence type="predicted"/>
<evidence type="ECO:0000259" key="2">
    <source>
        <dbReference type="PROSITE" id="PS50924"/>
    </source>
</evidence>
<reference evidence="3 4" key="1">
    <citation type="submission" date="2020-11" db="EMBL/GenBank/DDBJ databases">
        <title>Draft Genome Sequence and Secondary Metabolite Biosynthetic Potential of the Lysobacter niastensis Type strain DSM 18481.</title>
        <authorList>
            <person name="Turrini P."/>
            <person name="Artuso I."/>
            <person name="Tescari M."/>
            <person name="Lugli G.A."/>
            <person name="Frangipani E."/>
            <person name="Ventura M."/>
            <person name="Visca P."/>
        </authorList>
    </citation>
    <scope>NUCLEOTIDE SEQUENCE [LARGE SCALE GENOMIC DNA]</scope>
    <source>
        <strain evidence="3 4">DSM 18481</strain>
    </source>
</reference>
<feature type="transmembrane region" description="Helical" evidence="1">
    <location>
        <begin position="180"/>
        <end position="198"/>
    </location>
</feature>
<feature type="transmembrane region" description="Helical" evidence="1">
    <location>
        <begin position="116"/>
        <end position="142"/>
    </location>
</feature>
<feature type="transmembrane region" description="Helical" evidence="1">
    <location>
        <begin position="83"/>
        <end position="104"/>
    </location>
</feature>
<dbReference type="EMBL" id="JADLZT010000002">
    <property type="protein sequence ID" value="MBF6023325.1"/>
    <property type="molecule type" value="Genomic_DNA"/>
</dbReference>
<feature type="transmembrane region" description="Helical" evidence="1">
    <location>
        <begin position="218"/>
        <end position="239"/>
    </location>
</feature>
<dbReference type="RefSeq" id="WP_194929913.1">
    <property type="nucleotide sequence ID" value="NZ_JADLZT010000002.1"/>
</dbReference>
<dbReference type="Proteomes" id="UP001429984">
    <property type="component" value="Unassembled WGS sequence"/>
</dbReference>
<feature type="transmembrane region" description="Helical" evidence="1">
    <location>
        <begin position="148"/>
        <end position="168"/>
    </location>
</feature>
<evidence type="ECO:0000313" key="4">
    <source>
        <dbReference type="Proteomes" id="UP001429984"/>
    </source>
</evidence>
<dbReference type="PROSITE" id="PS50924">
    <property type="entry name" value="MHYT"/>
    <property type="match status" value="1"/>
</dbReference>
<evidence type="ECO:0000313" key="3">
    <source>
        <dbReference type="EMBL" id="MBF6023325.1"/>
    </source>
</evidence>
<organism evidence="3 4">
    <name type="scientific">Lysobacter niastensis</name>
    <dbReference type="NCBI Taxonomy" id="380629"/>
    <lineage>
        <taxon>Bacteria</taxon>
        <taxon>Pseudomonadati</taxon>
        <taxon>Pseudomonadota</taxon>
        <taxon>Gammaproteobacteria</taxon>
        <taxon>Lysobacterales</taxon>
        <taxon>Lysobacteraceae</taxon>
        <taxon>Lysobacter</taxon>
    </lineage>
</organism>
<evidence type="ECO:0000256" key="1">
    <source>
        <dbReference type="PROSITE-ProRule" id="PRU00244"/>
    </source>
</evidence>
<keyword evidence="4" id="KW-1185">Reference proteome</keyword>
<dbReference type="Pfam" id="PF03707">
    <property type="entry name" value="MHYT"/>
    <property type="match status" value="3"/>
</dbReference>
<gene>
    <name evidence="3" type="ORF">IU514_04695</name>
</gene>
<dbReference type="PANTHER" id="PTHR35152:SF1">
    <property type="entry name" value="DOMAIN SIGNALLING PROTEIN, PUTATIVE (AFU_ORTHOLOGUE AFUA_5G11310)-RELATED"/>
    <property type="match status" value="1"/>
</dbReference>
<keyword evidence="1" id="KW-0812">Transmembrane</keyword>
<accession>A0ABS0B878</accession>
<dbReference type="InterPro" id="IPR005330">
    <property type="entry name" value="MHYT_dom"/>
</dbReference>
<keyword evidence="1" id="KW-0472">Membrane</keyword>
<feature type="transmembrane region" description="Helical" evidence="1">
    <location>
        <begin position="49"/>
        <end position="71"/>
    </location>
</feature>